<dbReference type="AlphaFoldDB" id="A0A9N9GMB9"/>
<evidence type="ECO:0000313" key="2">
    <source>
        <dbReference type="Proteomes" id="UP000789759"/>
    </source>
</evidence>
<name>A0A9N9GMB9_9GLOM</name>
<protein>
    <submittedName>
        <fullName evidence="1">14505_t:CDS:1</fullName>
    </submittedName>
</protein>
<dbReference type="EMBL" id="CAJVQA010005061">
    <property type="protein sequence ID" value="CAG8612232.1"/>
    <property type="molecule type" value="Genomic_DNA"/>
</dbReference>
<organism evidence="1 2">
    <name type="scientific">Cetraspora pellucida</name>
    <dbReference type="NCBI Taxonomy" id="1433469"/>
    <lineage>
        <taxon>Eukaryota</taxon>
        <taxon>Fungi</taxon>
        <taxon>Fungi incertae sedis</taxon>
        <taxon>Mucoromycota</taxon>
        <taxon>Glomeromycotina</taxon>
        <taxon>Glomeromycetes</taxon>
        <taxon>Diversisporales</taxon>
        <taxon>Gigasporaceae</taxon>
        <taxon>Cetraspora</taxon>
    </lineage>
</organism>
<dbReference type="Proteomes" id="UP000789759">
    <property type="component" value="Unassembled WGS sequence"/>
</dbReference>
<keyword evidence="2" id="KW-1185">Reference proteome</keyword>
<comment type="caution">
    <text evidence="1">The sequence shown here is derived from an EMBL/GenBank/DDBJ whole genome shotgun (WGS) entry which is preliminary data.</text>
</comment>
<accession>A0A9N9GMB9</accession>
<sequence>MLIQDPTPSVNTIIQPTSLNSIIPTKTITSLQTHFEEQKPEACSSLFLKAYIKEKHIEQVWTMEDEDILHPKDIG</sequence>
<proteinExistence type="predicted"/>
<gene>
    <name evidence="1" type="ORF">CPELLU_LOCUS7510</name>
</gene>
<evidence type="ECO:0000313" key="1">
    <source>
        <dbReference type="EMBL" id="CAG8612232.1"/>
    </source>
</evidence>
<reference evidence="1" key="1">
    <citation type="submission" date="2021-06" db="EMBL/GenBank/DDBJ databases">
        <authorList>
            <person name="Kallberg Y."/>
            <person name="Tangrot J."/>
            <person name="Rosling A."/>
        </authorList>
    </citation>
    <scope>NUCLEOTIDE SEQUENCE</scope>
    <source>
        <strain evidence="1">FL966</strain>
    </source>
</reference>